<proteinExistence type="inferred from homology"/>
<keyword evidence="4 7" id="KW-1133">Transmembrane helix</keyword>
<accession>A0A9P6M597</accession>
<comment type="similarity">
    <text evidence="2">Belongs to the TMEM198 family.</text>
</comment>
<evidence type="ECO:0000256" key="4">
    <source>
        <dbReference type="ARBA" id="ARBA00022989"/>
    </source>
</evidence>
<feature type="chain" id="PRO_5040443951" description="Transmembrane protein 198" evidence="8">
    <location>
        <begin position="25"/>
        <end position="281"/>
    </location>
</feature>
<evidence type="ECO:0000256" key="8">
    <source>
        <dbReference type="SAM" id="SignalP"/>
    </source>
</evidence>
<evidence type="ECO:0000256" key="7">
    <source>
        <dbReference type="SAM" id="Phobius"/>
    </source>
</evidence>
<organism evidence="10 11">
    <name type="scientific">Mortierella alpina</name>
    <name type="common">Oleaginous fungus</name>
    <name type="synonym">Mortierella renispora</name>
    <dbReference type="NCBI Taxonomy" id="64518"/>
    <lineage>
        <taxon>Eukaryota</taxon>
        <taxon>Fungi</taxon>
        <taxon>Fungi incertae sedis</taxon>
        <taxon>Mucoromycota</taxon>
        <taxon>Mortierellomycotina</taxon>
        <taxon>Mortierellomycetes</taxon>
        <taxon>Mortierellales</taxon>
        <taxon>Mortierellaceae</taxon>
        <taxon>Mortierella</taxon>
    </lineage>
</organism>
<evidence type="ECO:0000256" key="3">
    <source>
        <dbReference type="ARBA" id="ARBA00022692"/>
    </source>
</evidence>
<protein>
    <recommendedName>
        <fullName evidence="6">Transmembrane protein 198</fullName>
    </recommendedName>
</protein>
<feature type="signal peptide" evidence="8">
    <location>
        <begin position="1"/>
        <end position="24"/>
    </location>
</feature>
<feature type="domain" description="TM7S3/TM198-like" evidence="9">
    <location>
        <begin position="55"/>
        <end position="256"/>
    </location>
</feature>
<feature type="transmembrane region" description="Helical" evidence="7">
    <location>
        <begin position="107"/>
        <end position="125"/>
    </location>
</feature>
<feature type="transmembrane region" description="Helical" evidence="7">
    <location>
        <begin position="237"/>
        <end position="257"/>
    </location>
</feature>
<dbReference type="Proteomes" id="UP000738359">
    <property type="component" value="Unassembled WGS sequence"/>
</dbReference>
<dbReference type="InterPro" id="IPR040236">
    <property type="entry name" value="TMEM198"/>
</dbReference>
<feature type="transmembrane region" description="Helical" evidence="7">
    <location>
        <begin position="48"/>
        <end position="67"/>
    </location>
</feature>
<evidence type="ECO:0000256" key="2">
    <source>
        <dbReference type="ARBA" id="ARBA00006244"/>
    </source>
</evidence>
<sequence length="281" mass="29874">MASLHARSMAFLAFILCFITSVLAAPGDVAITAPDPTGKDGALFKITVSGTIVAIVLMVAGFLFAFFGHKFFKITLFLAGFYVFSTLAWIALRNAEPAAGYGTNAQWIYLGVAGAAGILGGGLFLCFWRLGFAAIGAIAGFYLAIFILSWSSQGVISNGTGRTIFIVACVIVGIILTFFVERHVVIIGTAIVGSGSFFVGLDNFVNTGFSTAFTAFLSGKGHEALLGTNGYVVSPKVYGMLAGTLAMMVVGACFQYYKHRGSWVPKTHRPHYQAQPSYQHV</sequence>
<feature type="transmembrane region" description="Helical" evidence="7">
    <location>
        <begin position="163"/>
        <end position="180"/>
    </location>
</feature>
<feature type="transmembrane region" description="Helical" evidence="7">
    <location>
        <begin position="132"/>
        <end position="151"/>
    </location>
</feature>
<dbReference type="OrthoDB" id="102260at2759"/>
<feature type="transmembrane region" description="Helical" evidence="7">
    <location>
        <begin position="74"/>
        <end position="92"/>
    </location>
</feature>
<gene>
    <name evidence="10" type="ORF">BGZ70_003093</name>
</gene>
<dbReference type="PANTHER" id="PTHR31247:SF5">
    <property type="entry name" value="DUF4203 DOMAIN-CONTAINING PROTEIN"/>
    <property type="match status" value="1"/>
</dbReference>
<dbReference type="AlphaFoldDB" id="A0A9P6M597"/>
<comment type="caution">
    <text evidence="10">The sequence shown here is derived from an EMBL/GenBank/DDBJ whole genome shotgun (WGS) entry which is preliminary data.</text>
</comment>
<reference evidence="10" key="1">
    <citation type="journal article" date="2020" name="Fungal Divers.">
        <title>Resolving the Mortierellaceae phylogeny through synthesis of multi-gene phylogenetics and phylogenomics.</title>
        <authorList>
            <person name="Vandepol N."/>
            <person name="Liber J."/>
            <person name="Desiro A."/>
            <person name="Na H."/>
            <person name="Kennedy M."/>
            <person name="Barry K."/>
            <person name="Grigoriev I.V."/>
            <person name="Miller A.N."/>
            <person name="O'Donnell K."/>
            <person name="Stajich J.E."/>
            <person name="Bonito G."/>
        </authorList>
    </citation>
    <scope>NUCLEOTIDE SEQUENCE</scope>
    <source>
        <strain evidence="10">CK1249</strain>
    </source>
</reference>
<evidence type="ECO:0000256" key="1">
    <source>
        <dbReference type="ARBA" id="ARBA00004141"/>
    </source>
</evidence>
<dbReference type="PANTHER" id="PTHR31247">
    <property type="entry name" value="TRANSMEMBRANE PROTEIN 198 FAMILY MEMBER"/>
    <property type="match status" value="1"/>
</dbReference>
<dbReference type="Pfam" id="PF13886">
    <property type="entry name" value="TM7S3_TM198"/>
    <property type="match status" value="1"/>
</dbReference>
<evidence type="ECO:0000256" key="6">
    <source>
        <dbReference type="ARBA" id="ARBA00049737"/>
    </source>
</evidence>
<keyword evidence="8" id="KW-0732">Signal</keyword>
<dbReference type="GO" id="GO:0005886">
    <property type="term" value="C:plasma membrane"/>
    <property type="evidence" value="ECO:0007669"/>
    <property type="project" value="TreeGrafter"/>
</dbReference>
<keyword evidence="5 7" id="KW-0472">Membrane</keyword>
<comment type="subcellular location">
    <subcellularLocation>
        <location evidence="1">Membrane</location>
        <topology evidence="1">Multi-pass membrane protein</topology>
    </subcellularLocation>
</comment>
<dbReference type="InterPro" id="IPR025256">
    <property type="entry name" value="TM7S3/TM198-like_dom"/>
</dbReference>
<keyword evidence="3 7" id="KW-0812">Transmembrane</keyword>
<evidence type="ECO:0000259" key="9">
    <source>
        <dbReference type="Pfam" id="PF13886"/>
    </source>
</evidence>
<keyword evidence="11" id="KW-1185">Reference proteome</keyword>
<evidence type="ECO:0000256" key="5">
    <source>
        <dbReference type="ARBA" id="ARBA00023136"/>
    </source>
</evidence>
<dbReference type="EMBL" id="JAAAHY010000180">
    <property type="protein sequence ID" value="KAF9966177.1"/>
    <property type="molecule type" value="Genomic_DNA"/>
</dbReference>
<evidence type="ECO:0000313" key="10">
    <source>
        <dbReference type="EMBL" id="KAF9966177.1"/>
    </source>
</evidence>
<name>A0A9P6M597_MORAP</name>
<evidence type="ECO:0000313" key="11">
    <source>
        <dbReference type="Proteomes" id="UP000738359"/>
    </source>
</evidence>